<dbReference type="OMA" id="CHHIFLD"/>
<dbReference type="InterPro" id="IPR042197">
    <property type="entry name" value="Apaf_helical"/>
</dbReference>
<dbReference type="EMBL" id="LRBV02000003">
    <property type="status" value="NOT_ANNOTATED_CDS"/>
    <property type="molecule type" value="Genomic_DNA"/>
</dbReference>
<comment type="similarity">
    <text evidence="1">Belongs to the disease resistance NB-LRR family.</text>
</comment>
<reference evidence="6 7" key="1">
    <citation type="journal article" date="2016" name="G3 (Bethesda)">
        <title>First Draft Assembly and Annotation of the Genome of a California Endemic Oak Quercus lobata Nee (Fagaceae).</title>
        <authorList>
            <person name="Sork V.L."/>
            <person name="Fitz-Gibbon S.T."/>
            <person name="Puiu D."/>
            <person name="Crepeau M."/>
            <person name="Gugger P.F."/>
            <person name="Sherman R."/>
            <person name="Stevens K."/>
            <person name="Langley C.H."/>
            <person name="Pellegrini M."/>
            <person name="Salzberg S.L."/>
        </authorList>
    </citation>
    <scope>NUCLEOTIDE SEQUENCE [LARGE SCALE GENOMIC DNA]</scope>
    <source>
        <strain evidence="6 7">cv. SW786</strain>
    </source>
</reference>
<protein>
    <recommendedName>
        <fullName evidence="5">AAA+ ATPase domain-containing protein</fullName>
    </recommendedName>
</protein>
<organism evidence="6 7">
    <name type="scientific">Quercus lobata</name>
    <name type="common">Valley oak</name>
    <dbReference type="NCBI Taxonomy" id="97700"/>
    <lineage>
        <taxon>Eukaryota</taxon>
        <taxon>Viridiplantae</taxon>
        <taxon>Streptophyta</taxon>
        <taxon>Embryophyta</taxon>
        <taxon>Tracheophyta</taxon>
        <taxon>Spermatophyta</taxon>
        <taxon>Magnoliopsida</taxon>
        <taxon>eudicotyledons</taxon>
        <taxon>Gunneridae</taxon>
        <taxon>Pentapetalae</taxon>
        <taxon>rosids</taxon>
        <taxon>fabids</taxon>
        <taxon>Fagales</taxon>
        <taxon>Fagaceae</taxon>
        <taxon>Quercus</taxon>
    </lineage>
</organism>
<dbReference type="PANTHER" id="PTHR33463">
    <property type="entry name" value="NB-ARC DOMAIN-CONTAINING PROTEIN-RELATED"/>
    <property type="match status" value="1"/>
</dbReference>
<dbReference type="Pfam" id="PF00931">
    <property type="entry name" value="NB-ARC"/>
    <property type="match status" value="1"/>
</dbReference>
<dbReference type="Gene3D" id="3.80.10.10">
    <property type="entry name" value="Ribonuclease Inhibitor"/>
    <property type="match status" value="1"/>
</dbReference>
<dbReference type="InterPro" id="IPR002182">
    <property type="entry name" value="NB-ARC"/>
</dbReference>
<evidence type="ECO:0000256" key="3">
    <source>
        <dbReference type="ARBA" id="ARBA00022821"/>
    </source>
</evidence>
<dbReference type="InterPro" id="IPR057135">
    <property type="entry name" value="At4g27190-like_LRR"/>
</dbReference>
<dbReference type="Pfam" id="PF23247">
    <property type="entry name" value="LRR_RPS2"/>
    <property type="match status" value="2"/>
</dbReference>
<name>A0A7N2L432_QUELO</name>
<accession>A0A7N2L432</accession>
<dbReference type="InterPro" id="IPR027417">
    <property type="entry name" value="P-loop_NTPase"/>
</dbReference>
<dbReference type="InterPro" id="IPR050905">
    <property type="entry name" value="Plant_NBS-LRR"/>
</dbReference>
<reference evidence="6" key="2">
    <citation type="submission" date="2021-01" db="UniProtKB">
        <authorList>
            <consortium name="EnsemblPlants"/>
        </authorList>
    </citation>
    <scope>IDENTIFICATION</scope>
</reference>
<evidence type="ECO:0000313" key="6">
    <source>
        <dbReference type="EnsemblPlants" id="QL03p002260:mrna"/>
    </source>
</evidence>
<dbReference type="SUPFAM" id="SSF52058">
    <property type="entry name" value="L domain-like"/>
    <property type="match status" value="1"/>
</dbReference>
<keyword evidence="7" id="KW-1185">Reference proteome</keyword>
<dbReference type="InterPro" id="IPR032675">
    <property type="entry name" value="LRR_dom_sf"/>
</dbReference>
<evidence type="ECO:0000256" key="2">
    <source>
        <dbReference type="ARBA" id="ARBA00022741"/>
    </source>
</evidence>
<sequence length="1152" mass="130371">MDTLGVIATVIFVIATAVVTQIGESIRQWLIENVVDPFGQFLIEKLGKPVGQWLTSYMVEPIGQWLGYSFHYSSNIDNMKEQAEKLEEVRERVKHSVDARIGNCGENKADVNRWLENMDVIMGKVKKVLEDETKAKMKCSYGICLNLKLRHELSKKAKKIAKDIDEVLENGGFDKVSNMDYMSFNSRMSTLNGLMVALGDVNINMIGVWGMPGAGKTTLVREVVWQAKKEKLFDEVAMATVMQSPDLRQIQGEIADMLDLKFDDVETVPGRAIRLRDRLKRNNKALVILDDIWNKLDLEAIGIPCNGCKILLTSRDRDILSCEMNTQKKFELDVLSPDEAWSLFEKMAGDSLKDPNLKSIAMQVAEVCACLPLAIVTVATALKNKSLFEWEDALQQLRRPSPVHLTGMQAAIYSKIELSYNHLGSPVVKSFFLLCSQMGPAILYLDLVKYCFGLCLFPGIRTLEEARNKVYTLVRSLKDSCLLLEDPRTSKYVRMHDLVRDVAILIAKAQNVFTVRNDDPVKWPDEDALTMCSSISVRAEDIHELPDGLVCPKLKFLYVHGRDRDFKISETFFRGMRELKVLDLTKMRLSSLPSSINLLTNLRTLCLDQCVLKDIAVIGELKNLDILSLLSSKFTQLPKEIGLLTRLRLLDLSNCTKLEVIPPNVLSRLVQLEELYVCNSFTQWELEGVNNERASLAELKHLSLLTTLEVNIPNVNMLPKNLLFMKLKRYQIFIGDVWDQFGKSESSRALKLKLNSSFELEQGIKMLLSGIEDLCLDELKGVKSIISELDSKGFQQLKHLHVQNNSEMKYIIYSKGLVIADVVFPVLEIFSLKNMINLEEICHGQIPLTSFGNLSIVKVEHCEKLKFIFSSSIAKSLSQLQTLEIRECSIMGAIVEKEEGRIEDRDMKFFPQLRRLLLYCLPKLVSFLSTQNSDIIDAGEVIPQSEQVVFPNLETLELSSIHSEEILIHNQHRASSSFKLTDPRFQNLRKLTVKGSGNLKYLLSSSTATFMIQLKYLDIEDCKVMEEVLLTEDLGEEEIIPKVLFPRLIDLILKDLPVLKRFCVGSNIKFPSLKDMVIEKCPKLESFVFRTVGSGMTLSKELKEVNSEEISQIAMQPLFNEEDGLAGCVPKFGNIENLALGKLKNHIARSIN</sequence>
<feature type="domain" description="AAA+ ATPase" evidence="5">
    <location>
        <begin position="202"/>
        <end position="330"/>
    </location>
</feature>
<evidence type="ECO:0000313" key="7">
    <source>
        <dbReference type="Proteomes" id="UP000594261"/>
    </source>
</evidence>
<evidence type="ECO:0000259" key="5">
    <source>
        <dbReference type="SMART" id="SM00382"/>
    </source>
</evidence>
<dbReference type="Proteomes" id="UP000594261">
    <property type="component" value="Chromosome 3"/>
</dbReference>
<dbReference type="GO" id="GO:0006952">
    <property type="term" value="P:defense response"/>
    <property type="evidence" value="ECO:0007669"/>
    <property type="project" value="UniProtKB-KW"/>
</dbReference>
<dbReference type="InterPro" id="IPR003593">
    <property type="entry name" value="AAA+_ATPase"/>
</dbReference>
<dbReference type="Gene3D" id="1.10.8.430">
    <property type="entry name" value="Helical domain of apoptotic protease-activating factors"/>
    <property type="match status" value="1"/>
</dbReference>
<keyword evidence="3" id="KW-0611">Plant defense</keyword>
<keyword evidence="2" id="KW-0547">Nucleotide-binding</keyword>
<dbReference type="EnsemblPlants" id="QL03p002260:mrna">
    <property type="protein sequence ID" value="QL03p002260:mrna"/>
    <property type="gene ID" value="QL03p002260"/>
</dbReference>
<evidence type="ECO:0000256" key="4">
    <source>
        <dbReference type="ARBA" id="ARBA00022840"/>
    </source>
</evidence>
<dbReference type="InParanoid" id="A0A7N2L432"/>
<dbReference type="PRINTS" id="PR00364">
    <property type="entry name" value="DISEASERSIST"/>
</dbReference>
<dbReference type="SUPFAM" id="SSF52540">
    <property type="entry name" value="P-loop containing nucleoside triphosphate hydrolases"/>
    <property type="match status" value="1"/>
</dbReference>
<keyword evidence="4" id="KW-0067">ATP-binding</keyword>
<dbReference type="GO" id="GO:0005524">
    <property type="term" value="F:ATP binding"/>
    <property type="evidence" value="ECO:0007669"/>
    <property type="project" value="UniProtKB-KW"/>
</dbReference>
<dbReference type="GO" id="GO:0043531">
    <property type="term" value="F:ADP binding"/>
    <property type="evidence" value="ECO:0007669"/>
    <property type="project" value="InterPro"/>
</dbReference>
<proteinExistence type="inferred from homology"/>
<evidence type="ECO:0000256" key="1">
    <source>
        <dbReference type="ARBA" id="ARBA00008894"/>
    </source>
</evidence>
<dbReference type="PANTHER" id="PTHR33463:SF215">
    <property type="entry name" value="NB-ARC DOMAIN DISEASE RESISTANCE PROTEIN"/>
    <property type="match status" value="1"/>
</dbReference>
<dbReference type="SMART" id="SM00382">
    <property type="entry name" value="AAA"/>
    <property type="match status" value="1"/>
</dbReference>
<dbReference type="Gene3D" id="3.40.50.300">
    <property type="entry name" value="P-loop containing nucleotide triphosphate hydrolases"/>
    <property type="match status" value="1"/>
</dbReference>
<dbReference type="SUPFAM" id="SSF52047">
    <property type="entry name" value="RNI-like"/>
    <property type="match status" value="1"/>
</dbReference>
<dbReference type="Gramene" id="QL03p002260:mrna">
    <property type="protein sequence ID" value="QL03p002260:mrna"/>
    <property type="gene ID" value="QL03p002260"/>
</dbReference>
<dbReference type="AlphaFoldDB" id="A0A7N2L432"/>